<dbReference type="InterPro" id="IPR003369">
    <property type="entry name" value="TatA/B/E"/>
</dbReference>
<dbReference type="PANTHER" id="PTHR33162">
    <property type="entry name" value="SEC-INDEPENDENT PROTEIN TRANSLOCASE PROTEIN TATA, CHLOROPLASTIC"/>
    <property type="match status" value="1"/>
</dbReference>
<dbReference type="GO" id="GO:0043953">
    <property type="term" value="P:protein transport by the Tat complex"/>
    <property type="evidence" value="ECO:0007669"/>
    <property type="project" value="UniProtKB-UniRule"/>
</dbReference>
<dbReference type="Gene3D" id="1.20.5.3310">
    <property type="match status" value="1"/>
</dbReference>
<keyword evidence="2 9" id="KW-0813">Transport</keyword>
<evidence type="ECO:0000256" key="10">
    <source>
        <dbReference type="SAM" id="MobiDB-lite"/>
    </source>
</evidence>
<evidence type="ECO:0000256" key="3">
    <source>
        <dbReference type="ARBA" id="ARBA00022475"/>
    </source>
</evidence>
<keyword evidence="3 9" id="KW-1003">Cell membrane</keyword>
<dbReference type="Proteomes" id="UP000316184">
    <property type="component" value="Unassembled WGS sequence"/>
</dbReference>
<evidence type="ECO:0000256" key="2">
    <source>
        <dbReference type="ARBA" id="ARBA00022448"/>
    </source>
</evidence>
<dbReference type="InterPro" id="IPR018448">
    <property type="entry name" value="TatB"/>
</dbReference>
<evidence type="ECO:0000256" key="7">
    <source>
        <dbReference type="ARBA" id="ARBA00023010"/>
    </source>
</evidence>
<feature type="region of interest" description="Disordered" evidence="10">
    <location>
        <begin position="78"/>
        <end position="140"/>
    </location>
</feature>
<dbReference type="RefSeq" id="WP_145742879.1">
    <property type="nucleotide sequence ID" value="NZ_VIWX01000005.1"/>
</dbReference>
<keyword evidence="5 9" id="KW-0653">Protein transport</keyword>
<keyword evidence="12" id="KW-1185">Reference proteome</keyword>
<dbReference type="HAMAP" id="MF_00237">
    <property type="entry name" value="TatB"/>
    <property type="match status" value="1"/>
</dbReference>
<dbReference type="OrthoDB" id="3267321at2"/>
<keyword evidence="8 9" id="KW-0472">Membrane</keyword>
<accession>A0A561U1L3</accession>
<evidence type="ECO:0000256" key="6">
    <source>
        <dbReference type="ARBA" id="ARBA00022989"/>
    </source>
</evidence>
<keyword evidence="6 9" id="KW-1133">Transmembrane helix</keyword>
<proteinExistence type="inferred from homology"/>
<keyword evidence="4 9" id="KW-0812">Transmembrane</keyword>
<protein>
    <recommendedName>
        <fullName evidence="9">Sec-independent protein translocase protein TatB</fullName>
    </recommendedName>
</protein>
<dbReference type="PRINTS" id="PR01506">
    <property type="entry name" value="TATBPROTEIN"/>
</dbReference>
<dbReference type="NCBIfam" id="TIGR01410">
    <property type="entry name" value="tatB"/>
    <property type="match status" value="1"/>
</dbReference>
<dbReference type="PANTHER" id="PTHR33162:SF1">
    <property type="entry name" value="SEC-INDEPENDENT PROTEIN TRANSLOCASE PROTEIN TATA, CHLOROPLASTIC"/>
    <property type="match status" value="1"/>
</dbReference>
<evidence type="ECO:0000313" key="12">
    <source>
        <dbReference type="Proteomes" id="UP000316184"/>
    </source>
</evidence>
<evidence type="ECO:0000256" key="4">
    <source>
        <dbReference type="ARBA" id="ARBA00022692"/>
    </source>
</evidence>
<name>A0A561U1L3_9PSEU</name>
<evidence type="ECO:0000256" key="8">
    <source>
        <dbReference type="ARBA" id="ARBA00023136"/>
    </source>
</evidence>
<dbReference type="AlphaFoldDB" id="A0A561U1L3"/>
<sequence>MFDSVGWPELLILAMVGLFVLGPERLPQGAAWLGKTVRQVKEYATGAREQIRSEIGPEFDELKKPLDELRSVRNFNPKTAVTKHLLDGENPFEEFTKNSSPLSGSTPSTNGQSPSPAATPKPAERPLAPGERPPYDTDAT</sequence>
<evidence type="ECO:0000256" key="5">
    <source>
        <dbReference type="ARBA" id="ARBA00022927"/>
    </source>
</evidence>
<comment type="function">
    <text evidence="9">Part of the twin-arginine translocation (Tat) system that transports large folded proteins containing a characteristic twin-arginine motif in their signal peptide across membranes. Together with TatC, TatB is part of a receptor directly interacting with Tat signal peptides. TatB may form an oligomeric binding site that transiently accommodates folded Tat precursor proteins before their translocation.</text>
</comment>
<comment type="similarity">
    <text evidence="9">Belongs to the TatB family.</text>
</comment>
<dbReference type="EMBL" id="VIWX01000005">
    <property type="protein sequence ID" value="TWF93248.1"/>
    <property type="molecule type" value="Genomic_DNA"/>
</dbReference>
<feature type="compositionally biased region" description="Polar residues" evidence="10">
    <location>
        <begin position="97"/>
        <end position="116"/>
    </location>
</feature>
<reference evidence="11 12" key="1">
    <citation type="submission" date="2019-06" db="EMBL/GenBank/DDBJ databases">
        <title>Sequencing the genomes of 1000 actinobacteria strains.</title>
        <authorList>
            <person name="Klenk H.-P."/>
        </authorList>
    </citation>
    <scope>NUCLEOTIDE SEQUENCE [LARGE SCALE GENOMIC DNA]</scope>
    <source>
        <strain evidence="11 12">DSM 46699</strain>
    </source>
</reference>
<evidence type="ECO:0000313" key="11">
    <source>
        <dbReference type="EMBL" id="TWF93248.1"/>
    </source>
</evidence>
<comment type="subcellular location">
    <subcellularLocation>
        <location evidence="9">Cell membrane</location>
        <topology evidence="9">Single-pass membrane protein</topology>
    </subcellularLocation>
    <subcellularLocation>
        <location evidence="1">Membrane</location>
        <topology evidence="1">Single-pass membrane protein</topology>
    </subcellularLocation>
</comment>
<keyword evidence="7 9" id="KW-0811">Translocation</keyword>
<comment type="subunit">
    <text evidence="9">The Tat system comprises two distinct complexes: a TatABC complex, containing multiple copies of TatA, TatB and TatC subunits, and a separate TatA complex, containing only TatA subunits. Substrates initially bind to the TatABC complex, which probably triggers association of the separate TatA complex to form the active translocon.</text>
</comment>
<dbReference type="Pfam" id="PF02416">
    <property type="entry name" value="TatA_B_E"/>
    <property type="match status" value="1"/>
</dbReference>
<organism evidence="11 12">
    <name type="scientific">Saccharopolyspora dendranthemae</name>
    <dbReference type="NCBI Taxonomy" id="1181886"/>
    <lineage>
        <taxon>Bacteria</taxon>
        <taxon>Bacillati</taxon>
        <taxon>Actinomycetota</taxon>
        <taxon>Actinomycetes</taxon>
        <taxon>Pseudonocardiales</taxon>
        <taxon>Pseudonocardiaceae</taxon>
        <taxon>Saccharopolyspora</taxon>
    </lineage>
</organism>
<dbReference type="GO" id="GO:0033281">
    <property type="term" value="C:TAT protein transport complex"/>
    <property type="evidence" value="ECO:0007669"/>
    <property type="project" value="UniProtKB-UniRule"/>
</dbReference>
<comment type="caution">
    <text evidence="11">The sequence shown here is derived from an EMBL/GenBank/DDBJ whole genome shotgun (WGS) entry which is preliminary data.</text>
</comment>
<gene>
    <name evidence="9" type="primary">tatB</name>
    <name evidence="11" type="ORF">FHU35_1588</name>
</gene>
<evidence type="ECO:0000256" key="1">
    <source>
        <dbReference type="ARBA" id="ARBA00004167"/>
    </source>
</evidence>
<evidence type="ECO:0000256" key="9">
    <source>
        <dbReference type="HAMAP-Rule" id="MF_00237"/>
    </source>
</evidence>
<dbReference type="GO" id="GO:0008320">
    <property type="term" value="F:protein transmembrane transporter activity"/>
    <property type="evidence" value="ECO:0007669"/>
    <property type="project" value="UniProtKB-UniRule"/>
</dbReference>